<evidence type="ECO:0000313" key="2">
    <source>
        <dbReference type="EMBL" id="MDT0613949.1"/>
    </source>
</evidence>
<name>A0ABU3AVB0_9ACTN</name>
<reference evidence="2" key="1">
    <citation type="submission" date="2024-05" db="EMBL/GenBank/DDBJ databases">
        <title>30 novel species of actinomycetes from the DSMZ collection.</title>
        <authorList>
            <person name="Nouioui I."/>
        </authorList>
    </citation>
    <scope>NUCLEOTIDE SEQUENCE</scope>
    <source>
        <strain evidence="2">DSM 40712</strain>
    </source>
</reference>
<protein>
    <submittedName>
        <fullName evidence="2">Uncharacterized protein</fullName>
    </submittedName>
</protein>
<sequence length="59" mass="6801">MPRFGLTIDICPRALPFCMIGMSEAGYGFWVDVPAVVSLPLAFLMTFRVTVRRWRHQRS</sequence>
<keyword evidence="3" id="KW-1185">Reference proteome</keyword>
<keyword evidence="1" id="KW-0812">Transmembrane</keyword>
<proteinExistence type="predicted"/>
<evidence type="ECO:0000256" key="1">
    <source>
        <dbReference type="SAM" id="Phobius"/>
    </source>
</evidence>
<organism evidence="2 3">
    <name type="scientific">Streptomyces lancefieldiae</name>
    <dbReference type="NCBI Taxonomy" id="3075520"/>
    <lineage>
        <taxon>Bacteria</taxon>
        <taxon>Bacillati</taxon>
        <taxon>Actinomycetota</taxon>
        <taxon>Actinomycetes</taxon>
        <taxon>Kitasatosporales</taxon>
        <taxon>Streptomycetaceae</taxon>
        <taxon>Streptomyces</taxon>
    </lineage>
</organism>
<comment type="caution">
    <text evidence="2">The sequence shown here is derived from an EMBL/GenBank/DDBJ whole genome shotgun (WGS) entry which is preliminary data.</text>
</comment>
<feature type="transmembrane region" description="Helical" evidence="1">
    <location>
        <begin position="29"/>
        <end position="51"/>
    </location>
</feature>
<keyword evidence="1" id="KW-0472">Membrane</keyword>
<dbReference type="RefSeq" id="WP_311577575.1">
    <property type="nucleotide sequence ID" value="NZ_JAVRFH010000033.1"/>
</dbReference>
<gene>
    <name evidence="2" type="ORF">RM812_27525</name>
</gene>
<keyword evidence="1" id="KW-1133">Transmembrane helix</keyword>
<dbReference type="Proteomes" id="UP001180724">
    <property type="component" value="Unassembled WGS sequence"/>
</dbReference>
<evidence type="ECO:0000313" key="3">
    <source>
        <dbReference type="Proteomes" id="UP001180724"/>
    </source>
</evidence>
<accession>A0ABU3AVB0</accession>
<dbReference type="EMBL" id="JAVRFH010000033">
    <property type="protein sequence ID" value="MDT0613949.1"/>
    <property type="molecule type" value="Genomic_DNA"/>
</dbReference>